<reference evidence="1 2" key="1">
    <citation type="submission" date="2019-06" db="EMBL/GenBank/DDBJ databases">
        <title>Genomic Encyclopedia of Type Strains, Phase IV (KMG-V): Genome sequencing to study the core and pangenomes of soil and plant-associated prokaryotes.</title>
        <authorList>
            <person name="Whitman W."/>
        </authorList>
    </citation>
    <scope>NUCLEOTIDE SEQUENCE [LARGE SCALE GENOMIC DNA]</scope>
    <source>
        <strain evidence="1 2">BR 510</strain>
    </source>
</reference>
<evidence type="ECO:0000313" key="1">
    <source>
        <dbReference type="EMBL" id="TWA98917.1"/>
    </source>
</evidence>
<accession>A0A560DP71</accession>
<sequence>MDAQGKILKEAKVASEPDALVEFFEKLRFAIERIGLEAGPLSQWLYAALKGAGFETVLLETPHVKAAFSAMTLKTFARMRAGSPG</sequence>
<name>A0A560DP71_9BRAD</name>
<evidence type="ECO:0008006" key="3">
    <source>
        <dbReference type="Google" id="ProtNLM"/>
    </source>
</evidence>
<organism evidence="1 2">
    <name type="scientific">Bradyrhizobium stylosanthis</name>
    <dbReference type="NCBI Taxonomy" id="1803665"/>
    <lineage>
        <taxon>Bacteria</taxon>
        <taxon>Pseudomonadati</taxon>
        <taxon>Pseudomonadota</taxon>
        <taxon>Alphaproteobacteria</taxon>
        <taxon>Hyphomicrobiales</taxon>
        <taxon>Nitrobacteraceae</taxon>
        <taxon>Bradyrhizobium</taxon>
    </lineage>
</organism>
<dbReference type="EMBL" id="VITK01000005">
    <property type="protein sequence ID" value="TWA98917.1"/>
    <property type="molecule type" value="Genomic_DNA"/>
</dbReference>
<protein>
    <recommendedName>
        <fullName evidence="3">Transposase</fullName>
    </recommendedName>
</protein>
<keyword evidence="2" id="KW-1185">Reference proteome</keyword>
<dbReference type="AlphaFoldDB" id="A0A560DP71"/>
<evidence type="ECO:0000313" key="2">
    <source>
        <dbReference type="Proteomes" id="UP000319949"/>
    </source>
</evidence>
<proteinExistence type="predicted"/>
<gene>
    <name evidence="1" type="ORF">FBZ96_105596</name>
</gene>
<dbReference type="STRING" id="1803665.GCA_001641335_05386"/>
<dbReference type="Proteomes" id="UP000319949">
    <property type="component" value="Unassembled WGS sequence"/>
</dbReference>
<comment type="caution">
    <text evidence="1">The sequence shown here is derived from an EMBL/GenBank/DDBJ whole genome shotgun (WGS) entry which is preliminary data.</text>
</comment>